<feature type="region of interest" description="Disordered" evidence="1">
    <location>
        <begin position="96"/>
        <end position="139"/>
    </location>
</feature>
<reference evidence="2" key="2">
    <citation type="submission" date="2015-06" db="UniProtKB">
        <authorList>
            <consortium name="EnsemblPlants"/>
        </authorList>
    </citation>
    <scope>IDENTIFICATION</scope>
</reference>
<evidence type="ECO:0000313" key="2">
    <source>
        <dbReference type="EnsemblPlants" id="Bo12530s010.1"/>
    </source>
</evidence>
<dbReference type="AlphaFoldDB" id="A0A0D2ZZE7"/>
<organism evidence="2 3">
    <name type="scientific">Brassica oleracea var. oleracea</name>
    <dbReference type="NCBI Taxonomy" id="109376"/>
    <lineage>
        <taxon>Eukaryota</taxon>
        <taxon>Viridiplantae</taxon>
        <taxon>Streptophyta</taxon>
        <taxon>Embryophyta</taxon>
        <taxon>Tracheophyta</taxon>
        <taxon>Spermatophyta</taxon>
        <taxon>Magnoliopsida</taxon>
        <taxon>eudicotyledons</taxon>
        <taxon>Gunneridae</taxon>
        <taxon>Pentapetalae</taxon>
        <taxon>rosids</taxon>
        <taxon>malvids</taxon>
        <taxon>Brassicales</taxon>
        <taxon>Brassicaceae</taxon>
        <taxon>Brassiceae</taxon>
        <taxon>Brassica</taxon>
    </lineage>
</organism>
<evidence type="ECO:0000313" key="3">
    <source>
        <dbReference type="Proteomes" id="UP000032141"/>
    </source>
</evidence>
<sequence>MLRSEKLPNLEDVCAQIQREHGSMGLFGGKGDLPLANAAQSNREESPQANKAGYKKYEDRKFNGNCDHCKKYGHKKSQCWILHPHLKPAKFLKEKEAKAHMTEGSSGAGPSNQGTEVENHEGNGKALVINPRGNDQDFI</sequence>
<reference evidence="2" key="1">
    <citation type="journal article" date="2014" name="Genome Biol.">
        <title>Transcriptome and methylome profiling reveals relics of genome dominance in the mesopolyploid Brassica oleracea.</title>
        <authorList>
            <person name="Parkin I.A."/>
            <person name="Koh C."/>
            <person name="Tang H."/>
            <person name="Robinson S.J."/>
            <person name="Kagale S."/>
            <person name="Clarke W.E."/>
            <person name="Town C.D."/>
            <person name="Nixon J."/>
            <person name="Krishnakumar V."/>
            <person name="Bidwell S.L."/>
            <person name="Denoeud F."/>
            <person name="Belcram H."/>
            <person name="Links M.G."/>
            <person name="Just J."/>
            <person name="Clarke C."/>
            <person name="Bender T."/>
            <person name="Huebert T."/>
            <person name="Mason A.S."/>
            <person name="Pires J.C."/>
            <person name="Barker G."/>
            <person name="Moore J."/>
            <person name="Walley P.G."/>
            <person name="Manoli S."/>
            <person name="Batley J."/>
            <person name="Edwards D."/>
            <person name="Nelson M.N."/>
            <person name="Wang X."/>
            <person name="Paterson A.H."/>
            <person name="King G."/>
            <person name="Bancroft I."/>
            <person name="Chalhoub B."/>
            <person name="Sharpe A.G."/>
        </authorList>
    </citation>
    <scope>NUCLEOTIDE SEQUENCE [LARGE SCALE GENOMIC DNA]</scope>
    <source>
        <strain evidence="2">cv. TO1000</strain>
    </source>
</reference>
<accession>A0A0D2ZZE7</accession>
<name>A0A0D2ZZE7_BRAOL</name>
<protein>
    <recommendedName>
        <fullName evidence="4">CCHC-type domain-containing protein</fullName>
    </recommendedName>
</protein>
<dbReference type="Gramene" id="Bo12530s010.1">
    <property type="protein sequence ID" value="Bo12530s010.1"/>
    <property type="gene ID" value="Bo12530s010"/>
</dbReference>
<evidence type="ECO:0008006" key="4">
    <source>
        <dbReference type="Google" id="ProtNLM"/>
    </source>
</evidence>
<dbReference type="eggNOG" id="KOG0017">
    <property type="taxonomic scope" value="Eukaryota"/>
</dbReference>
<keyword evidence="3" id="KW-1185">Reference proteome</keyword>
<dbReference type="HOGENOM" id="CLU_1847932_0_0_1"/>
<dbReference type="Proteomes" id="UP000032141">
    <property type="component" value="Unassembled WGS sequence"/>
</dbReference>
<dbReference type="OMA" id="KAHMTEG"/>
<feature type="compositionally biased region" description="Polar residues" evidence="1">
    <location>
        <begin position="103"/>
        <end position="116"/>
    </location>
</feature>
<evidence type="ECO:0000256" key="1">
    <source>
        <dbReference type="SAM" id="MobiDB-lite"/>
    </source>
</evidence>
<dbReference type="EnsemblPlants" id="Bo12530s010.1">
    <property type="protein sequence ID" value="Bo12530s010.1"/>
    <property type="gene ID" value="Bo12530s010"/>
</dbReference>
<proteinExistence type="predicted"/>